<dbReference type="GO" id="GO:0016020">
    <property type="term" value="C:membrane"/>
    <property type="evidence" value="ECO:0007669"/>
    <property type="project" value="UniProtKB-SubCell"/>
</dbReference>
<evidence type="ECO:0000256" key="1">
    <source>
        <dbReference type="ARBA" id="ARBA00004141"/>
    </source>
</evidence>
<evidence type="ECO:0000256" key="3">
    <source>
        <dbReference type="ARBA" id="ARBA00022989"/>
    </source>
</evidence>
<dbReference type="Gene3D" id="1.20.58.340">
    <property type="entry name" value="Magnesium transport protein CorA, transmembrane region"/>
    <property type="match status" value="1"/>
</dbReference>
<proteinExistence type="predicted"/>
<keyword evidence="4 6" id="KW-0472">Membrane</keyword>
<gene>
    <name evidence="7" type="ORF">B0J11DRAFT_60515</name>
</gene>
<dbReference type="Proteomes" id="UP000700596">
    <property type="component" value="Unassembled WGS sequence"/>
</dbReference>
<dbReference type="SUPFAM" id="SSF144083">
    <property type="entry name" value="Magnesium transport protein CorA, transmembrane region"/>
    <property type="match status" value="1"/>
</dbReference>
<name>A0A9P9DL45_9PLEO</name>
<protein>
    <submittedName>
        <fullName evidence="7">Uncharacterized protein</fullName>
    </submittedName>
</protein>
<accession>A0A9P9DL45</accession>
<dbReference type="Pfam" id="PF01544">
    <property type="entry name" value="CorA"/>
    <property type="match status" value="1"/>
</dbReference>
<evidence type="ECO:0000256" key="4">
    <source>
        <dbReference type="ARBA" id="ARBA00023136"/>
    </source>
</evidence>
<dbReference type="InterPro" id="IPR002523">
    <property type="entry name" value="MgTranspt_CorA/ZnTranspt_ZntB"/>
</dbReference>
<evidence type="ECO:0000256" key="5">
    <source>
        <dbReference type="SAM" id="MobiDB-lite"/>
    </source>
</evidence>
<feature type="transmembrane region" description="Helical" evidence="6">
    <location>
        <begin position="373"/>
        <end position="392"/>
    </location>
</feature>
<feature type="transmembrane region" description="Helical" evidence="6">
    <location>
        <begin position="404"/>
        <end position="423"/>
    </location>
</feature>
<feature type="compositionally biased region" description="Polar residues" evidence="5">
    <location>
        <begin position="15"/>
        <end position="24"/>
    </location>
</feature>
<keyword evidence="2 6" id="KW-0812">Transmembrane</keyword>
<dbReference type="InterPro" id="IPR045863">
    <property type="entry name" value="CorA_TM1_TM2"/>
</dbReference>
<evidence type="ECO:0000313" key="7">
    <source>
        <dbReference type="EMBL" id="KAH7121209.1"/>
    </source>
</evidence>
<comment type="caution">
    <text evidence="7">The sequence shown here is derived from an EMBL/GenBank/DDBJ whole genome shotgun (WGS) entry which is preliminary data.</text>
</comment>
<comment type="subcellular location">
    <subcellularLocation>
        <location evidence="1">Membrane</location>
        <topology evidence="1">Multi-pass membrane protein</topology>
    </subcellularLocation>
</comment>
<sequence length="437" mass="49690">MSDQSYRLHDRGGSQHRNVASHSPGNLLAELGPIAPPQGALEGRILIIEDLTKTVIADLGSALQIDPLFFASHLDTPAMDVNSTAPDKVTLPSRLRPKDYINIHYHRTIRFSENSNLPEGHLTLRQDGICISRKVTILTRIKKIRIGLAQHCVSVYWKMQQGGHWLGIILTDPKVSDRYIQETSNGTIAVTYGSRPFAAGYEDFEEPNFHFPQSIPLNRCQNLMDDLLQYLRPGGYNFGINSPTVLGLSYFPLRIVAGEWMNYILIMSYSIKEYEPKGGMPRRPETGMDLKELQRWRRRALASEQKIDAVVRFLGHQRTRGARNLKEQRTSHIEDWIYLSKNLRACSSLLENMAQVAQIVDARRSADETRNTTRLTTLALFFIPFSLLSSIFSMNGKFAAGAPLFWVYFVAAVLGSLILYVFVGREKVLRLWRRRRS</sequence>
<dbReference type="OrthoDB" id="3231000at2759"/>
<evidence type="ECO:0000256" key="6">
    <source>
        <dbReference type="SAM" id="Phobius"/>
    </source>
</evidence>
<reference evidence="7" key="1">
    <citation type="journal article" date="2021" name="Nat. Commun.">
        <title>Genetic determinants of endophytism in the Arabidopsis root mycobiome.</title>
        <authorList>
            <person name="Mesny F."/>
            <person name="Miyauchi S."/>
            <person name="Thiergart T."/>
            <person name="Pickel B."/>
            <person name="Atanasova L."/>
            <person name="Karlsson M."/>
            <person name="Huettel B."/>
            <person name="Barry K.W."/>
            <person name="Haridas S."/>
            <person name="Chen C."/>
            <person name="Bauer D."/>
            <person name="Andreopoulos W."/>
            <person name="Pangilinan J."/>
            <person name="LaButti K."/>
            <person name="Riley R."/>
            <person name="Lipzen A."/>
            <person name="Clum A."/>
            <person name="Drula E."/>
            <person name="Henrissat B."/>
            <person name="Kohler A."/>
            <person name="Grigoriev I.V."/>
            <person name="Martin F.M."/>
            <person name="Hacquard S."/>
        </authorList>
    </citation>
    <scope>NUCLEOTIDE SEQUENCE</scope>
    <source>
        <strain evidence="7">MPI-CAGE-CH-0243</strain>
    </source>
</reference>
<evidence type="ECO:0000256" key="2">
    <source>
        <dbReference type="ARBA" id="ARBA00022692"/>
    </source>
</evidence>
<feature type="region of interest" description="Disordered" evidence="5">
    <location>
        <begin position="1"/>
        <end position="24"/>
    </location>
</feature>
<evidence type="ECO:0000313" key="8">
    <source>
        <dbReference type="Proteomes" id="UP000700596"/>
    </source>
</evidence>
<keyword evidence="8" id="KW-1185">Reference proteome</keyword>
<organism evidence="7 8">
    <name type="scientific">Dendryphion nanum</name>
    <dbReference type="NCBI Taxonomy" id="256645"/>
    <lineage>
        <taxon>Eukaryota</taxon>
        <taxon>Fungi</taxon>
        <taxon>Dikarya</taxon>
        <taxon>Ascomycota</taxon>
        <taxon>Pezizomycotina</taxon>
        <taxon>Dothideomycetes</taxon>
        <taxon>Pleosporomycetidae</taxon>
        <taxon>Pleosporales</taxon>
        <taxon>Torulaceae</taxon>
        <taxon>Dendryphion</taxon>
    </lineage>
</organism>
<feature type="compositionally biased region" description="Basic and acidic residues" evidence="5">
    <location>
        <begin position="1"/>
        <end position="13"/>
    </location>
</feature>
<dbReference type="EMBL" id="JAGMWT010000010">
    <property type="protein sequence ID" value="KAH7121209.1"/>
    <property type="molecule type" value="Genomic_DNA"/>
</dbReference>
<keyword evidence="3 6" id="KW-1133">Transmembrane helix</keyword>
<dbReference type="AlphaFoldDB" id="A0A9P9DL45"/>